<dbReference type="EMBL" id="CP093443">
    <property type="protein sequence ID" value="UVI36774.1"/>
    <property type="molecule type" value="Genomic_DNA"/>
</dbReference>
<feature type="domain" description="NAD-dependent epimerase/dehydratase" evidence="2">
    <location>
        <begin position="40"/>
        <end position="159"/>
    </location>
</feature>
<dbReference type="RefSeq" id="WP_265419343.1">
    <property type="nucleotide sequence ID" value="NZ_CP093443.1"/>
</dbReference>
<accession>A0ABY5SUN9</accession>
<reference evidence="4" key="1">
    <citation type="submission" date="2022-03" db="EMBL/GenBank/DDBJ databases">
        <title>Brevibacterium spongiae sp. nov., isolated from marine sponge.</title>
        <authorList>
            <person name="Li Z."/>
            <person name="Zhang M."/>
        </authorList>
    </citation>
    <scope>NUCLEOTIDE SEQUENCE</scope>
    <source>
        <strain evidence="4">WHS-Z9</strain>
    </source>
</reference>
<evidence type="ECO:0000256" key="1">
    <source>
        <dbReference type="SAM" id="MobiDB-lite"/>
    </source>
</evidence>
<dbReference type="PANTHER" id="PTHR11092">
    <property type="entry name" value="SUGAR NUCLEOTIDE EPIMERASE RELATED"/>
    <property type="match status" value="1"/>
</dbReference>
<dbReference type="PANTHER" id="PTHR11092:SF0">
    <property type="entry name" value="EPIMERASE FAMILY PROTEIN SDR39U1"/>
    <property type="match status" value="1"/>
</dbReference>
<gene>
    <name evidence="4" type="ORF">L1F31_03660</name>
</gene>
<feature type="domain" description="DUF1731" evidence="3">
    <location>
        <begin position="308"/>
        <end position="357"/>
    </location>
</feature>
<dbReference type="Pfam" id="PF08338">
    <property type="entry name" value="DUF1731"/>
    <property type="match status" value="1"/>
</dbReference>
<dbReference type="Pfam" id="PF01370">
    <property type="entry name" value="Epimerase"/>
    <property type="match status" value="1"/>
</dbReference>
<feature type="region of interest" description="Disordered" evidence="1">
    <location>
        <begin position="1"/>
        <end position="27"/>
    </location>
</feature>
<proteinExistence type="predicted"/>
<protein>
    <submittedName>
        <fullName evidence="4">DUF1731 domain-containing protein</fullName>
    </submittedName>
</protein>
<dbReference type="InterPro" id="IPR013549">
    <property type="entry name" value="DUF1731"/>
</dbReference>
<keyword evidence="5" id="KW-1185">Reference proteome</keyword>
<dbReference type="InterPro" id="IPR001509">
    <property type="entry name" value="Epimerase_deHydtase"/>
</dbReference>
<evidence type="ECO:0000313" key="4">
    <source>
        <dbReference type="EMBL" id="UVI36774.1"/>
    </source>
</evidence>
<evidence type="ECO:0000259" key="3">
    <source>
        <dbReference type="Pfam" id="PF08338"/>
    </source>
</evidence>
<evidence type="ECO:0000313" key="5">
    <source>
        <dbReference type="Proteomes" id="UP001064879"/>
    </source>
</evidence>
<dbReference type="Proteomes" id="UP001064879">
    <property type="component" value="Chromosome"/>
</dbReference>
<sequence length="359" mass="39056">MSFQPDETASANARGADAAPTASTSYDNGADAAARAPVAAVAGASGFIGGEVLNALRSWGYTTRTIGRSPARADVTWDAPEAIAELVDGCDLLINLAGRSVGCRYTDANRQEIWDSRIATTRTLNDAVRAASAPPRLWINSSTATIYRHAIDRPQTETDGELGEGFSVDIAKAWEKEFFAGSLPATRRVALRMAIVLGDGAALNMLATAARFGAGGPQHEGRWFPHRRYRGIGPEASGPTVWHGHPSTHGRQRFSWVHIDDVLRAIRFIDTHEDLDGPVNVSNPQVTDNATLMKALRTAVRMPFGIPAPRWLLEIGMIVLRQESELVLKSRWVLPERLEAAGFDFRWTDITAAAKHLLR</sequence>
<evidence type="ECO:0000259" key="2">
    <source>
        <dbReference type="Pfam" id="PF01370"/>
    </source>
</evidence>
<dbReference type="InterPro" id="IPR036291">
    <property type="entry name" value="NAD(P)-bd_dom_sf"/>
</dbReference>
<dbReference type="SUPFAM" id="SSF51735">
    <property type="entry name" value="NAD(P)-binding Rossmann-fold domains"/>
    <property type="match status" value="1"/>
</dbReference>
<organism evidence="4 5">
    <name type="scientific">Brevibacterium spongiae</name>
    <dbReference type="NCBI Taxonomy" id="2909672"/>
    <lineage>
        <taxon>Bacteria</taxon>
        <taxon>Bacillati</taxon>
        <taxon>Actinomycetota</taxon>
        <taxon>Actinomycetes</taxon>
        <taxon>Micrococcales</taxon>
        <taxon>Brevibacteriaceae</taxon>
        <taxon>Brevibacterium</taxon>
    </lineage>
</organism>
<feature type="compositionally biased region" description="Polar residues" evidence="1">
    <location>
        <begin position="1"/>
        <end position="11"/>
    </location>
</feature>
<name>A0ABY5SUN9_9MICO</name>
<dbReference type="Gene3D" id="3.40.50.720">
    <property type="entry name" value="NAD(P)-binding Rossmann-like Domain"/>
    <property type="match status" value="1"/>
</dbReference>